<reference evidence="1" key="2">
    <citation type="journal article" date="2023" name="IMA Fungus">
        <title>Comparative genomic study of the Penicillium genus elucidates a diverse pangenome and 15 lateral gene transfer events.</title>
        <authorList>
            <person name="Petersen C."/>
            <person name="Sorensen T."/>
            <person name="Nielsen M.R."/>
            <person name="Sondergaard T.E."/>
            <person name="Sorensen J.L."/>
            <person name="Fitzpatrick D.A."/>
            <person name="Frisvad J.C."/>
            <person name="Nielsen K.L."/>
        </authorList>
    </citation>
    <scope>NUCLEOTIDE SEQUENCE</scope>
    <source>
        <strain evidence="1">IBT 34128</strain>
    </source>
</reference>
<gene>
    <name evidence="1" type="ORF">NUU61_008574</name>
</gene>
<dbReference type="SUPFAM" id="SSF48150">
    <property type="entry name" value="DNA-glycosylase"/>
    <property type="match status" value="1"/>
</dbReference>
<organism evidence="1 2">
    <name type="scientific">Penicillium alfredii</name>
    <dbReference type="NCBI Taxonomy" id="1506179"/>
    <lineage>
        <taxon>Eukaryota</taxon>
        <taxon>Fungi</taxon>
        <taxon>Dikarya</taxon>
        <taxon>Ascomycota</taxon>
        <taxon>Pezizomycotina</taxon>
        <taxon>Eurotiomycetes</taxon>
        <taxon>Eurotiomycetidae</taxon>
        <taxon>Eurotiales</taxon>
        <taxon>Aspergillaceae</taxon>
        <taxon>Penicillium</taxon>
    </lineage>
</organism>
<dbReference type="Proteomes" id="UP001141434">
    <property type="component" value="Unassembled WGS sequence"/>
</dbReference>
<keyword evidence="2" id="KW-1185">Reference proteome</keyword>
<dbReference type="Gene3D" id="1.10.340.30">
    <property type="entry name" value="Hypothetical protein, domain 2"/>
    <property type="match status" value="1"/>
</dbReference>
<sequence>MPPRKIYSAELGLNLDSGREEESFKWFLACLLFGKPIQQDIARRAFHELTDSGITSPTALLDTGWQGLVEILDRAHYVRYDFSTASKLLDVAQGVNDKYGSFGDLLRQAGSTKRLSGSLRELKGVGPKTVDIFLRDMSPALQKSWGYEC</sequence>
<dbReference type="InterPro" id="IPR011257">
    <property type="entry name" value="DNA_glycosylase"/>
</dbReference>
<dbReference type="EMBL" id="JAPMSZ010000011">
    <property type="protein sequence ID" value="KAJ5083995.1"/>
    <property type="molecule type" value="Genomic_DNA"/>
</dbReference>
<protein>
    <submittedName>
        <fullName evidence="1">ATPase involved in DNA replication initiation</fullName>
    </submittedName>
</protein>
<dbReference type="GO" id="GO:0006281">
    <property type="term" value="P:DNA repair"/>
    <property type="evidence" value="ECO:0007669"/>
    <property type="project" value="InterPro"/>
</dbReference>
<reference evidence="1" key="1">
    <citation type="submission" date="2022-11" db="EMBL/GenBank/DDBJ databases">
        <authorList>
            <person name="Petersen C."/>
        </authorList>
    </citation>
    <scope>NUCLEOTIDE SEQUENCE</scope>
    <source>
        <strain evidence="1">IBT 34128</strain>
    </source>
</reference>
<dbReference type="GeneID" id="81398268"/>
<dbReference type="RefSeq" id="XP_056507392.1">
    <property type="nucleotide sequence ID" value="XM_056659099.1"/>
</dbReference>
<comment type="caution">
    <text evidence="1">The sequence shown here is derived from an EMBL/GenBank/DDBJ whole genome shotgun (WGS) entry which is preliminary data.</text>
</comment>
<proteinExistence type="predicted"/>
<dbReference type="OrthoDB" id="4177018at2759"/>
<dbReference type="GO" id="GO:0003824">
    <property type="term" value="F:catalytic activity"/>
    <property type="evidence" value="ECO:0007669"/>
    <property type="project" value="InterPro"/>
</dbReference>
<accession>A0A9W9ELN6</accession>
<name>A0A9W9ELN6_9EURO</name>
<dbReference type="AlphaFoldDB" id="A0A9W9ELN6"/>
<evidence type="ECO:0000313" key="1">
    <source>
        <dbReference type="EMBL" id="KAJ5083995.1"/>
    </source>
</evidence>
<evidence type="ECO:0000313" key="2">
    <source>
        <dbReference type="Proteomes" id="UP001141434"/>
    </source>
</evidence>